<reference evidence="2" key="2">
    <citation type="submission" date="2021-08" db="EMBL/GenBank/DDBJ databases">
        <authorList>
            <person name="Tani A."/>
            <person name="Ola A."/>
            <person name="Ogura Y."/>
            <person name="Katsura K."/>
            <person name="Hayashi T."/>
        </authorList>
    </citation>
    <scope>NUCLEOTIDE SEQUENCE</scope>
    <source>
        <strain evidence="2">DSM 16372</strain>
    </source>
</reference>
<feature type="compositionally biased region" description="Basic and acidic residues" evidence="1">
    <location>
        <begin position="21"/>
        <end position="31"/>
    </location>
</feature>
<protein>
    <recommendedName>
        <fullName evidence="4">HTH HARE-type domain-containing protein</fullName>
    </recommendedName>
</protein>
<reference evidence="2" key="1">
    <citation type="journal article" date="2016" name="Front. Microbiol.">
        <title>Genome Sequence of the Piezophilic, Mesophilic Sulfate-Reducing Bacterium Desulfovibrio indicus J2T.</title>
        <authorList>
            <person name="Cao J."/>
            <person name="Maignien L."/>
            <person name="Shao Z."/>
            <person name="Alain K."/>
            <person name="Jebbar M."/>
        </authorList>
    </citation>
    <scope>NUCLEOTIDE SEQUENCE</scope>
    <source>
        <strain evidence="2">DSM 16372</strain>
    </source>
</reference>
<gene>
    <name evidence="2" type="ORF">BHAOGJBA_4505</name>
</gene>
<accession>A0AAV4ZSB0</accession>
<evidence type="ECO:0008006" key="4">
    <source>
        <dbReference type="Google" id="ProtNLM"/>
    </source>
</evidence>
<organism evidence="2 3">
    <name type="scientific">Methylobacterium hispanicum</name>
    <dbReference type="NCBI Taxonomy" id="270350"/>
    <lineage>
        <taxon>Bacteria</taxon>
        <taxon>Pseudomonadati</taxon>
        <taxon>Pseudomonadota</taxon>
        <taxon>Alphaproteobacteria</taxon>
        <taxon>Hyphomicrobiales</taxon>
        <taxon>Methylobacteriaceae</taxon>
        <taxon>Methylobacterium</taxon>
    </lineage>
</organism>
<feature type="compositionally biased region" description="Gly residues" evidence="1">
    <location>
        <begin position="1"/>
        <end position="10"/>
    </location>
</feature>
<evidence type="ECO:0000313" key="2">
    <source>
        <dbReference type="EMBL" id="GJD90961.1"/>
    </source>
</evidence>
<sequence>MLNHGTGGETVGSFPSTSAAERPDRPAEHGRRPAKAPPSVEDSTPPKVFPRGFKTFTTDMVLETLRKSGPSTRIEMFETVFGPDNLGACDNPSSYLHKAIRALMPGRVAECGYRNGSKIYQLTDQAPPPAGGLFSPPPAVLAEGESVNGTALPPQDADGSLPRAGAATLLPVPADDIIRRGSRSPVDAPLREEARRFVEISVAGAFLFIRCSDAAEAETLVAGIFAAPTAPLPDGALVAGWRADLAAMAFASSPERRAVRFAGLDVARAEAAFTRIVTDYELGIGEHATAMRVVIDALSGASMPCSSDKAWVEDAFGALRMQIPKAVAAPGPPPDQRLDADQGAGVFTPKCPSEALKSLALRAYRADSPAGQIMGRYAPLVRALFDGGHSSPEIARTFIDEGMRIPVDMAIALVERIRTRAD</sequence>
<name>A0AAV4ZSB0_9HYPH</name>
<dbReference type="EMBL" id="BPQO01000022">
    <property type="protein sequence ID" value="GJD90961.1"/>
    <property type="molecule type" value="Genomic_DNA"/>
</dbReference>
<dbReference type="AlphaFoldDB" id="A0AAV4ZSB0"/>
<feature type="region of interest" description="Disordered" evidence="1">
    <location>
        <begin position="1"/>
        <end position="52"/>
    </location>
</feature>
<dbReference type="Proteomes" id="UP001055247">
    <property type="component" value="Unassembled WGS sequence"/>
</dbReference>
<dbReference type="RefSeq" id="WP_238231160.1">
    <property type="nucleotide sequence ID" value="NZ_BPQO01000022.1"/>
</dbReference>
<comment type="caution">
    <text evidence="2">The sequence shown here is derived from an EMBL/GenBank/DDBJ whole genome shotgun (WGS) entry which is preliminary data.</text>
</comment>
<evidence type="ECO:0000256" key="1">
    <source>
        <dbReference type="SAM" id="MobiDB-lite"/>
    </source>
</evidence>
<keyword evidence="3" id="KW-1185">Reference proteome</keyword>
<evidence type="ECO:0000313" key="3">
    <source>
        <dbReference type="Proteomes" id="UP001055247"/>
    </source>
</evidence>
<proteinExistence type="predicted"/>